<evidence type="ECO:0000259" key="15">
    <source>
        <dbReference type="PROSITE" id="PS50178"/>
    </source>
</evidence>
<keyword evidence="6 11" id="KW-0863">Zinc-finger</keyword>
<evidence type="ECO:0000256" key="1">
    <source>
        <dbReference type="ARBA" id="ARBA00000768"/>
    </source>
</evidence>
<dbReference type="GO" id="GO:0046854">
    <property type="term" value="P:phosphatidylinositol phosphate biosynthetic process"/>
    <property type="evidence" value="ECO:0007669"/>
    <property type="project" value="TreeGrafter"/>
</dbReference>
<dbReference type="InterPro" id="IPR000306">
    <property type="entry name" value="Znf_FYVE"/>
</dbReference>
<dbReference type="GO" id="GO:0005524">
    <property type="term" value="F:ATP binding"/>
    <property type="evidence" value="ECO:0007669"/>
    <property type="project" value="UniProtKB-UniRule"/>
</dbReference>
<evidence type="ECO:0000313" key="18">
    <source>
        <dbReference type="Proteomes" id="UP000243052"/>
    </source>
</evidence>
<feature type="compositionally biased region" description="Polar residues" evidence="14">
    <location>
        <begin position="1415"/>
        <end position="1432"/>
    </location>
</feature>
<dbReference type="InterPro" id="IPR044769">
    <property type="entry name" value="PIKfyve_PIPKc"/>
</dbReference>
<dbReference type="InterPro" id="IPR013087">
    <property type="entry name" value="Znf_C2H2_type"/>
</dbReference>
<dbReference type="Gene3D" id="3.30.810.10">
    <property type="entry name" value="2-Layer Sandwich"/>
    <property type="match status" value="1"/>
</dbReference>
<dbReference type="FunFam" id="3.50.7.10:FF:000007">
    <property type="entry name" value="1-phosphatidylinositol 3-phosphate 5-kinase isoform X1"/>
    <property type="match status" value="1"/>
</dbReference>
<feature type="compositionally biased region" description="Polar residues" evidence="14">
    <location>
        <begin position="1482"/>
        <end position="1498"/>
    </location>
</feature>
<dbReference type="GO" id="GO:0008270">
    <property type="term" value="F:zinc ion binding"/>
    <property type="evidence" value="ECO:0007669"/>
    <property type="project" value="UniProtKB-KW"/>
</dbReference>
<keyword evidence="9 12" id="KW-0067">ATP-binding</keyword>
<evidence type="ECO:0000256" key="2">
    <source>
        <dbReference type="ARBA" id="ARBA00012009"/>
    </source>
</evidence>
<feature type="compositionally biased region" description="Basic and acidic residues" evidence="14">
    <location>
        <begin position="1543"/>
        <end position="1554"/>
    </location>
</feature>
<dbReference type="Gene3D" id="3.30.40.10">
    <property type="entry name" value="Zinc/RING finger domain, C3HC4 (zinc finger)"/>
    <property type="match status" value="1"/>
</dbReference>
<evidence type="ECO:0000256" key="11">
    <source>
        <dbReference type="PROSITE-ProRule" id="PRU00091"/>
    </source>
</evidence>
<dbReference type="PANTHER" id="PTHR45748">
    <property type="entry name" value="1-PHOSPHATIDYLINOSITOL 3-PHOSPHATE 5-KINASE-RELATED"/>
    <property type="match status" value="1"/>
</dbReference>
<evidence type="ECO:0000313" key="17">
    <source>
        <dbReference type="EMBL" id="AMD22153.1"/>
    </source>
</evidence>
<dbReference type="GO" id="GO:0000285">
    <property type="term" value="F:1-phosphatidylinositol-3-phosphate 5-kinase activity"/>
    <property type="evidence" value="ECO:0007669"/>
    <property type="project" value="UniProtKB-EC"/>
</dbReference>
<dbReference type="Pfam" id="PF00118">
    <property type="entry name" value="Cpn60_TCP1"/>
    <property type="match status" value="1"/>
</dbReference>
<dbReference type="SMART" id="SM00330">
    <property type="entry name" value="PIPKc"/>
    <property type="match status" value="1"/>
</dbReference>
<evidence type="ECO:0000259" key="16">
    <source>
        <dbReference type="PROSITE" id="PS51455"/>
    </source>
</evidence>
<keyword evidence="13" id="KW-0175">Coiled coil</keyword>
<dbReference type="PROSITE" id="PS50178">
    <property type="entry name" value="ZF_FYVE"/>
    <property type="match status" value="1"/>
</dbReference>
<evidence type="ECO:0000256" key="5">
    <source>
        <dbReference type="ARBA" id="ARBA00022741"/>
    </source>
</evidence>
<protein>
    <recommendedName>
        <fullName evidence="2">1-phosphatidylinositol-3-phosphate 5-kinase</fullName>
        <ecNumber evidence="2">2.7.1.150</ecNumber>
    </recommendedName>
    <alternativeName>
        <fullName evidence="10">Type III PIP kinase</fullName>
    </alternativeName>
</protein>
<evidence type="ECO:0000256" key="7">
    <source>
        <dbReference type="ARBA" id="ARBA00022777"/>
    </source>
</evidence>
<keyword evidence="18" id="KW-1185">Reference proteome</keyword>
<dbReference type="Pfam" id="PF01363">
    <property type="entry name" value="FYVE"/>
    <property type="match status" value="1"/>
</dbReference>
<feature type="region of interest" description="Disordered" evidence="14">
    <location>
        <begin position="1362"/>
        <end position="1432"/>
    </location>
</feature>
<dbReference type="PANTHER" id="PTHR45748:SF7">
    <property type="entry name" value="1-PHOSPHATIDYLINOSITOL 3-PHOSPHATE 5-KINASE-RELATED"/>
    <property type="match status" value="1"/>
</dbReference>
<dbReference type="EC" id="2.7.1.150" evidence="2"/>
<keyword evidence="8" id="KW-0862">Zinc</keyword>
<evidence type="ECO:0000256" key="6">
    <source>
        <dbReference type="ARBA" id="ARBA00022771"/>
    </source>
</evidence>
<dbReference type="InterPro" id="IPR027483">
    <property type="entry name" value="PInositol-4-P-4/5-kinase_C_sf"/>
</dbReference>
<comment type="catalytic activity">
    <reaction evidence="1">
        <text>a 1,2-diacyl-sn-glycero-3-phospho-(1D-myo-inositol-3-phosphate) + ATP = a 1,2-diacyl-sn-glycero-3-phospho-(1D-myo-inositol-3,5-bisphosphate) + ADP + H(+)</text>
        <dbReference type="Rhea" id="RHEA:13609"/>
        <dbReference type="ChEBI" id="CHEBI:15378"/>
        <dbReference type="ChEBI" id="CHEBI:30616"/>
        <dbReference type="ChEBI" id="CHEBI:57923"/>
        <dbReference type="ChEBI" id="CHEBI:58088"/>
        <dbReference type="ChEBI" id="CHEBI:456216"/>
        <dbReference type="EC" id="2.7.1.150"/>
    </reaction>
</comment>
<feature type="region of interest" description="Disordered" evidence="14">
    <location>
        <begin position="1521"/>
        <end position="1568"/>
    </location>
</feature>
<evidence type="ECO:0000256" key="14">
    <source>
        <dbReference type="SAM" id="MobiDB-lite"/>
    </source>
</evidence>
<evidence type="ECO:0000256" key="13">
    <source>
        <dbReference type="SAM" id="Coils"/>
    </source>
</evidence>
<feature type="compositionally biased region" description="Low complexity" evidence="14">
    <location>
        <begin position="1555"/>
        <end position="1566"/>
    </location>
</feature>
<dbReference type="EMBL" id="CP014247">
    <property type="protein sequence ID" value="AMD22153.1"/>
    <property type="molecule type" value="Genomic_DNA"/>
</dbReference>
<name>A0A109V082_9SACH</name>
<dbReference type="SUPFAM" id="SSF52029">
    <property type="entry name" value="GroEL apical domain-like"/>
    <property type="match status" value="1"/>
</dbReference>
<dbReference type="Pfam" id="PF01504">
    <property type="entry name" value="PIP5K"/>
    <property type="match status" value="1"/>
</dbReference>
<proteinExistence type="predicted"/>
<dbReference type="SMART" id="SM00064">
    <property type="entry name" value="FYVE"/>
    <property type="match status" value="1"/>
</dbReference>
<keyword evidence="3 12" id="KW-0808">Transferase</keyword>
<dbReference type="GO" id="GO:0032266">
    <property type="term" value="F:phosphatidylinositol-3-phosphate binding"/>
    <property type="evidence" value="ECO:0007669"/>
    <property type="project" value="UniProtKB-ARBA"/>
</dbReference>
<dbReference type="CDD" id="cd17300">
    <property type="entry name" value="PIPKc_PIKfyve"/>
    <property type="match status" value="1"/>
</dbReference>
<dbReference type="FunFam" id="3.30.800.10:FF:000005">
    <property type="entry name" value="1-phosphatidylinositol-3-phosphate 5-kinase (Fab1)"/>
    <property type="match status" value="1"/>
</dbReference>
<dbReference type="InterPro" id="IPR013083">
    <property type="entry name" value="Znf_RING/FYVE/PHD"/>
</dbReference>
<evidence type="ECO:0000256" key="9">
    <source>
        <dbReference type="ARBA" id="ARBA00022840"/>
    </source>
</evidence>
<dbReference type="Proteomes" id="UP000243052">
    <property type="component" value="Chromosome vii"/>
</dbReference>
<feature type="region of interest" description="Disordered" evidence="14">
    <location>
        <begin position="476"/>
        <end position="564"/>
    </location>
</feature>
<organism evidence="17 18">
    <name type="scientific">Eremothecium sinecaudum</name>
    <dbReference type="NCBI Taxonomy" id="45286"/>
    <lineage>
        <taxon>Eukaryota</taxon>
        <taxon>Fungi</taxon>
        <taxon>Dikarya</taxon>
        <taxon>Ascomycota</taxon>
        <taxon>Saccharomycotina</taxon>
        <taxon>Saccharomycetes</taxon>
        <taxon>Saccharomycetales</taxon>
        <taxon>Saccharomycetaceae</taxon>
        <taxon>Eremothecium</taxon>
    </lineage>
</organism>
<feature type="region of interest" description="Disordered" evidence="14">
    <location>
        <begin position="1815"/>
        <end position="1844"/>
    </location>
</feature>
<evidence type="ECO:0000256" key="10">
    <source>
        <dbReference type="ARBA" id="ARBA00075294"/>
    </source>
</evidence>
<keyword evidence="7 12" id="KW-0418">Kinase</keyword>
<feature type="compositionally biased region" description="Basic and acidic residues" evidence="14">
    <location>
        <begin position="1362"/>
        <end position="1373"/>
    </location>
</feature>
<dbReference type="PROSITE" id="PS51455">
    <property type="entry name" value="PIPK"/>
    <property type="match status" value="1"/>
</dbReference>
<dbReference type="GeneID" id="28725492"/>
<dbReference type="SUPFAM" id="SSF56104">
    <property type="entry name" value="SAICAR synthase-like"/>
    <property type="match status" value="1"/>
</dbReference>
<feature type="region of interest" description="Disordered" evidence="14">
    <location>
        <begin position="1714"/>
        <end position="1733"/>
    </location>
</feature>
<feature type="domain" description="PIPK" evidence="16">
    <location>
        <begin position="1827"/>
        <end position="2150"/>
    </location>
</feature>
<dbReference type="CDD" id="cd03334">
    <property type="entry name" value="Fab1_TCP"/>
    <property type="match status" value="1"/>
</dbReference>
<dbReference type="SUPFAM" id="SSF57903">
    <property type="entry name" value="FYVE/PHD zinc finger"/>
    <property type="match status" value="1"/>
</dbReference>
<dbReference type="InterPro" id="IPR002423">
    <property type="entry name" value="Cpn60/GroEL/TCP-1"/>
</dbReference>
<dbReference type="InterPro" id="IPR002498">
    <property type="entry name" value="PInositol-4-P-4/5-kinase_core"/>
</dbReference>
<feature type="compositionally biased region" description="Low complexity" evidence="14">
    <location>
        <begin position="482"/>
        <end position="493"/>
    </location>
</feature>
<dbReference type="OrthoDB" id="158357at2759"/>
<dbReference type="InterPro" id="IPR017455">
    <property type="entry name" value="Znf_FYVE-rel"/>
</dbReference>
<dbReference type="PROSITE" id="PS00028">
    <property type="entry name" value="ZINC_FINGER_C2H2_1"/>
    <property type="match status" value="1"/>
</dbReference>
<dbReference type="Gene3D" id="3.50.7.10">
    <property type="entry name" value="GroEL"/>
    <property type="match status" value="1"/>
</dbReference>
<dbReference type="STRING" id="45286.A0A109V082"/>
<evidence type="ECO:0000256" key="8">
    <source>
        <dbReference type="ARBA" id="ARBA00022833"/>
    </source>
</evidence>
<keyword evidence="5 12" id="KW-0547">Nucleotide-binding</keyword>
<evidence type="ECO:0000256" key="12">
    <source>
        <dbReference type="PROSITE-ProRule" id="PRU00781"/>
    </source>
</evidence>
<dbReference type="FunFam" id="3.30.810.10:FF:000001">
    <property type="entry name" value="1-phosphatidylinositol 3-phosphate 5-kinase FAB1"/>
    <property type="match status" value="1"/>
</dbReference>
<feature type="coiled-coil region" evidence="13">
    <location>
        <begin position="1268"/>
        <end position="1295"/>
    </location>
</feature>
<evidence type="ECO:0000256" key="4">
    <source>
        <dbReference type="ARBA" id="ARBA00022723"/>
    </source>
</evidence>
<feature type="compositionally biased region" description="Low complexity" evidence="14">
    <location>
        <begin position="1527"/>
        <end position="1542"/>
    </location>
</feature>
<feature type="domain" description="FYVE-type" evidence="15">
    <location>
        <begin position="214"/>
        <end position="273"/>
    </location>
</feature>
<sequence length="2163" mass="245392">MEQEVQPHPVITVVPLDKPEFLKQKPPVCKTSPQVNKGLVMSEITGASNELSTAKGLQKIGTQGSRHAMGIEPIDIPKAAEVDTSELTSSISTVEEQKVDPLSTSIPSVSSPKYVNFQSSGVSLDDKNKSLLFSLGNSASNNRSSIYESKSTVTAIPIRSTKTHDFDDIVSNKSVSSSLTASFSRNFLYGFYNDRKRGQLRNRGILSKDYWMKDESAKECFACAKAFSTFRRKHHCRICGQIFCSSCTFLMHGDKFGHSGKMRICNNCYEHANNYEDSSDESSIDDASHIDQVSTSQVEPINGISNDDIQSILTTGGDESRIFITPTPPPKMAIPATRQGESLEISFPSGGSNTNFFPHYSHHPNRNYYGMENPTRPRRGTRDRYSLRDVEILSPITQEPASANFQNSLQRSNTSIRSLQLGNIRHSLSNYINGHNGSVALTLTPKQQQHQAPMSIFGNLGHNNFKFEFNYGVENHQKHQSQKSPSHQSFSNSRIPSPQIHEKSEDEGSEDEGSMSLYSALNETRVSEHNPIRSLRNNRKSSQRAQASLQRMRMRRKSRSKSVSVYSTVAGKDLSLLNCTSPNLISVVTSDNNYATRSNDVTNYMRPRLRSEILNSKELRRVISSSACFRLLPKEGKSELSEVSTLHINALLKQVVIDQELPTSREWEVILTPFLLKIQAIHLDARKLDDLDFKQHYLKIKRIAGGHISDSELVHGVVYSKGLPLKSMPREMHAPRILVIMFPVEYQKNDNQLLSLASVMAQEKEYLNKLVLRLTSLSPDIILAGSKVSGYALKLLCDAGIVVQYNLKPQVIERISKFTESDIAISVDKLATNIKLGTCAKFEVKTYIYDNISRTYTFLTGCKPSLGATIVLRGETHQTLRKIKDVTEFMVYAVFCLRLESSFLNDSFLQFSPGAYKQMAEKRRNSAPSGYFSEFIEKFNSRLFSVSPMVEFPVPYLLAKARELEAEISKKSEQISHILQSGEEPIQDIVVEGLDMNILKRQDYNYLVKFIHEKELKDLQLKFQRRKRQWEVSYSLSQNLLGTGSHQNITVLYSVISSKTATPCIGPQLVTIDYFWDNDISVGQFIENVVATACRPCGHSCGGLMIDHYRSYVHGNGKVDVLVEKFQSKIPMQNIIFTWSYCKKCSSTTPTLQLSDRSWNYSLGKYLELLFWNSHGFLPNAGNCSHDFSRDHIKYFRLNDSVVRMEYSEIDVHELIIPSTKITWSSHIDIKLKVESYYSILDKINKFYFSVSDRLNRVKLDSLPEERLQSGQARIMDLKAKVEEEKTRLIKYTDELYRDTPGDQHLHINAAIRALHNNAAGWDAEFVDFEKKFLPTDKDIARITALQLKKLLVDFKRSDEKGSLDCEKERDMDMITDIPEEGETIDESKESHGDDDEGRSDADFVVQKSRKNSHDSNTIESQNSASSIGNMNDTEHEQMFNSASTSKQMLRTTEEALKFALKDERRRGRVLGEAFKFEEMIKQTSDSPTVKPNATSAQAPPILKYMNSSGQITVESNASLHSEAPDNNSNNNNTITNNNSQSRDSRSTIRDRRNLSMSSSNSSITQRSRDCYADGKVGQLASFFDQIHFDALSKEFELQREMERLQMNKNKYKAIRVKSSTPIVEVYKNVIDAVDGPMNEETKLASRISASSTVAPNQNSHSELGMASPDAFVAESNLRRGLETELENSIHMWSERVLLANEDKDMRSKDLLATNGKNTQNEPLPPVTTPANVNMDNSDAAAPSEKLSLMKTLANFWADRSATSWKPLEYPTTQTEHIFMDNDVIIREDEPSSLIAFCLSCSDYVKKMNNMSNQVQQRESEVNPPKAKKMTESESYRSIAESTTEDGTTEADLQVLMKISEPEPLDLEKIMTKKTGMHLRYQFQDGSSVMSCKIFFFEQFEAFRRKCGCSDGDFIQSLSRCVKWDSSGGKSGSAFLKTLDDRFVLKELSRPEIDAFVKFAPSYFEYMGQALFHDLPTALAKIFGFFQIQIRNSATGKSFKMDVIIMENLFYDKKTTRIFDLKGTMRNRHVQQTGRENEVLLDENMVEYIYESPIFVREYDKKLLRASLWNDTLFLAKMNVMDYSLVIGVDNENHNLTVGIIDCIRTFTWDKKLESWVKEKGLVGGNTKQPTIVTPRQYKNRFREAMERYILMVPDPWYQETRK</sequence>
<dbReference type="FunFam" id="3.30.40.10:FF:000283">
    <property type="entry name" value="1-phosphatidylinositol-3-phosphate 5-kinase (Fab1)"/>
    <property type="match status" value="1"/>
</dbReference>
<dbReference type="InterPro" id="IPR027409">
    <property type="entry name" value="GroEL-like_apical_dom_sf"/>
</dbReference>
<accession>A0A109V082</accession>
<feature type="region of interest" description="Disordered" evidence="14">
    <location>
        <begin position="1482"/>
        <end position="1501"/>
    </location>
</feature>
<dbReference type="InterPro" id="IPR027484">
    <property type="entry name" value="PInositol-4-P-5-kinase_N"/>
</dbReference>
<dbReference type="GO" id="GO:0010008">
    <property type="term" value="C:endosome membrane"/>
    <property type="evidence" value="ECO:0007669"/>
    <property type="project" value="TreeGrafter"/>
</dbReference>
<evidence type="ECO:0000256" key="3">
    <source>
        <dbReference type="ARBA" id="ARBA00022679"/>
    </source>
</evidence>
<keyword evidence="4" id="KW-0479">Metal-binding</keyword>
<reference evidence="17 18" key="1">
    <citation type="submission" date="2016-01" db="EMBL/GenBank/DDBJ databases">
        <title>Genome sequence of the yeast Holleya sinecauda.</title>
        <authorList>
            <person name="Dietrich F.S."/>
        </authorList>
    </citation>
    <scope>NUCLEOTIDE SEQUENCE [LARGE SCALE GENOMIC DNA]</scope>
    <source>
        <strain evidence="17 18">ATCC 58844</strain>
    </source>
</reference>
<dbReference type="RefSeq" id="XP_017989149.1">
    <property type="nucleotide sequence ID" value="XM_018133688.1"/>
</dbReference>
<dbReference type="InterPro" id="IPR011011">
    <property type="entry name" value="Znf_FYVE_PHD"/>
</dbReference>
<dbReference type="GO" id="GO:0000329">
    <property type="term" value="C:fungal-type vacuole membrane"/>
    <property type="evidence" value="ECO:0007669"/>
    <property type="project" value="TreeGrafter"/>
</dbReference>
<dbReference type="Gene3D" id="3.30.800.10">
    <property type="entry name" value="Phosphatidylinositol Phosphate Kinase II Beta"/>
    <property type="match status" value="1"/>
</dbReference>
<gene>
    <name evidence="17" type="ORF">AW171_hschr74173</name>
</gene>